<feature type="domain" description="CHAT" evidence="1">
    <location>
        <begin position="523"/>
        <end position="752"/>
    </location>
</feature>
<dbReference type="Proteomes" id="UP000246018">
    <property type="component" value="Unassembled WGS sequence"/>
</dbReference>
<comment type="caution">
    <text evidence="2">The sequence shown here is derived from an EMBL/GenBank/DDBJ whole genome shotgun (WGS) entry which is preliminary data.</text>
</comment>
<accession>A0A2T8FC83</accession>
<reference evidence="2 3" key="1">
    <citation type="submission" date="2018-04" db="EMBL/GenBank/DDBJ databases">
        <title>Genome of Nocardioides gansuensis WSJ-1.</title>
        <authorList>
            <person name="Wu S."/>
            <person name="Wang G."/>
        </authorList>
    </citation>
    <scope>NUCLEOTIDE SEQUENCE [LARGE SCALE GENOMIC DNA]</scope>
    <source>
        <strain evidence="2 3">WSJ-1</strain>
    </source>
</reference>
<dbReference type="Pfam" id="PF12770">
    <property type="entry name" value="CHAT"/>
    <property type="match status" value="1"/>
</dbReference>
<dbReference type="InterPro" id="IPR024983">
    <property type="entry name" value="CHAT_dom"/>
</dbReference>
<dbReference type="Gene3D" id="1.25.40.10">
    <property type="entry name" value="Tetratricopeptide repeat domain"/>
    <property type="match status" value="1"/>
</dbReference>
<dbReference type="InterPro" id="IPR011990">
    <property type="entry name" value="TPR-like_helical_dom_sf"/>
</dbReference>
<dbReference type="RefSeq" id="WP_116571797.1">
    <property type="nucleotide sequence ID" value="NZ_QDGZ01000003.1"/>
</dbReference>
<sequence>MHLHGRDRAVATLAEARREAAACGSAYATALAGVQEGTVWMSLGDWPRGLAALRAVQHLDLRLPLERLAVLLNRGLAEVTLLDLDAGRRDLLAALQLSEEQGWPEMVFKARHNLGCLEYFAGNLPAAIRLMREADDMDVEVDRVRARHDLGRVLLEAGLVAPAVRLLEEAARTARDRHQRLDEAEVLLDLARAHLLAGRLEQASGSAGAAARAFAARSDRSRAEQARLVRQAVDLSRGVRTRVLPVGDEAARDSVGRMALRLLAEGRLARGDLAAAESALAELPRRGRDGLASEMHERFLRAWLADARGDSLARSRHLRAAAGRLEQQRGRTQSLEVRAGVSVHGRRLAELDLARALRSGRPHELFASVERWRGAAQRVPPVTPDDDPEVAALVSELRLVRHGADSGQSGDSGLGIADRVAGLEQRLERLTWARRGGTVRSDRLASYAEVRARLAERGETLVVYVAHAGRYHCLLMGGRTSVMRELPAGDVDALAERLRRDLRAQALAGNSPLAPMLRRAVAASARELDAVVGAPLADLLEGPVVVAPTRQLVSVPWPMLPTLAGLPITVVPSISRWGRWSASPTSPGAAVTVLAGPGIPQAGAEIELVAAAWREVGTAVRCDVPASSAEVVAAFGRPGVVHVAAHGAHEEQSPLFSSLRMADGPVFAHEIADVRAAHAVLSACDVGQSHVRPGDEPLGLTAALLALGVSSVVAAVAPLPDAAAAEAMVRYHRGLAAGQGAAATLAQVRSAVPEAAVLSVYGADWSRG</sequence>
<gene>
    <name evidence="2" type="ORF">DDE18_08470</name>
</gene>
<dbReference type="AlphaFoldDB" id="A0A2T8FC83"/>
<name>A0A2T8FC83_9ACTN</name>
<dbReference type="EMBL" id="QDGZ01000003">
    <property type="protein sequence ID" value="PVG83319.1"/>
    <property type="molecule type" value="Genomic_DNA"/>
</dbReference>
<proteinExistence type="predicted"/>
<keyword evidence="3" id="KW-1185">Reference proteome</keyword>
<evidence type="ECO:0000313" key="3">
    <source>
        <dbReference type="Proteomes" id="UP000246018"/>
    </source>
</evidence>
<evidence type="ECO:0000259" key="1">
    <source>
        <dbReference type="Pfam" id="PF12770"/>
    </source>
</evidence>
<dbReference type="SUPFAM" id="SSF48452">
    <property type="entry name" value="TPR-like"/>
    <property type="match status" value="2"/>
</dbReference>
<protein>
    <recommendedName>
        <fullName evidence="1">CHAT domain-containing protein</fullName>
    </recommendedName>
</protein>
<dbReference type="OrthoDB" id="9761935at2"/>
<evidence type="ECO:0000313" key="2">
    <source>
        <dbReference type="EMBL" id="PVG83319.1"/>
    </source>
</evidence>
<organism evidence="2 3">
    <name type="scientific">Nocardioides gansuensis</name>
    <dbReference type="NCBI Taxonomy" id="2138300"/>
    <lineage>
        <taxon>Bacteria</taxon>
        <taxon>Bacillati</taxon>
        <taxon>Actinomycetota</taxon>
        <taxon>Actinomycetes</taxon>
        <taxon>Propionibacteriales</taxon>
        <taxon>Nocardioidaceae</taxon>
        <taxon>Nocardioides</taxon>
    </lineage>
</organism>